<evidence type="ECO:0000256" key="1">
    <source>
        <dbReference type="SAM" id="MobiDB-lite"/>
    </source>
</evidence>
<dbReference type="EMBL" id="LN890990">
    <property type="protein sequence ID" value="CUS12496.1"/>
    <property type="molecule type" value="Genomic_DNA"/>
</dbReference>
<gene>
    <name evidence="2" type="ORF">GSTUAT00003461001</name>
</gene>
<proteinExistence type="predicted"/>
<keyword evidence="3" id="KW-1185">Reference proteome</keyword>
<feature type="region of interest" description="Disordered" evidence="1">
    <location>
        <begin position="572"/>
        <end position="625"/>
    </location>
</feature>
<reference evidence="2" key="1">
    <citation type="submission" date="2015-10" db="EMBL/GenBank/DDBJ databases">
        <authorList>
            <person name="Regsiter A."/>
            <person name="william w."/>
        </authorList>
    </citation>
    <scope>NUCLEOTIDE SEQUENCE</scope>
    <source>
        <strain evidence="2">Montdore</strain>
    </source>
</reference>
<sequence>MFLGRRKRAPQPTWNGEGRPLALSSGHVRNYSLPTASFVPYPEPLPGSDDSQSSDLREGGEEGERRGEYGAIIRGGRPEDVREIDAGYILSPLMPGARSSAIYPGATWISPEDEECIEDVVPRPTPRLGGNGIMRSTADVIPPLDAGRFDRHATPTNILSTGPTALQLNLRNPTRRRPVLGRMSMPSPAPAFVKSYPSPPMLPLQDVDNSRHNIPPEPLSMGNGITNPYAERPPTPPESDTDSFANPRPAPQRPCSEDYLRGNPHYIPGPGAINGWGNCLSRTFSTTSSLGDDSRFSHITKNPSVRIRAIVDGLPVYTPPTPALEALGSVQGDVVVLGGYRGSVLRDLSMNNRRVWIPLKVGLNLRKVDLEVGLDPGDDEAMKERIVADGMLTGIGPVDVSKRLLKRLRSGAEENNRRVHNWGYDWRLSPKLLSQRLIEFLETLPCNDGAQPGTKRKKGQGALVIAHSLGGLITRHAINQRPELFSGVVFAGTPSTCISILGAFRNGDEVMLNSRVFSAQANFSFRTSFVFLPEDGQCFIDRDTGGQLPLDFFNVDTWIRHRLSPCVSPSQLNTLPESVHPPPSPPTSPPASRASPGLPNSLGAPPRKPPPQRTNSTNSTSNVSESSLNAVADLKILAPADAQKCTLPLSKTILYLERVLSETLEFKRGLDYDPVKDSMGLYPPMTVLYCKTMATVRGILVCGKERIRESPFEDLAFGAGDGVTLAKQAQLPPGYKCTKRVAVDRGHVSLLTDLEGVGRCLGAVIQARGW</sequence>
<dbReference type="PANTHER" id="PTHR11440">
    <property type="entry name" value="LECITHIN-CHOLESTEROL ACYLTRANSFERASE-RELATED"/>
    <property type="match status" value="1"/>
</dbReference>
<accession>A0A292PY56</accession>
<feature type="compositionally biased region" description="Low complexity" evidence="1">
    <location>
        <begin position="614"/>
        <end position="625"/>
    </location>
</feature>
<dbReference type="AlphaFoldDB" id="A0A292PY56"/>
<evidence type="ECO:0000313" key="2">
    <source>
        <dbReference type="EMBL" id="CUS12496.1"/>
    </source>
</evidence>
<feature type="compositionally biased region" description="Basic and acidic residues" evidence="1">
    <location>
        <begin position="55"/>
        <end position="68"/>
    </location>
</feature>
<dbReference type="InterPro" id="IPR029058">
    <property type="entry name" value="AB_hydrolase_fold"/>
</dbReference>
<dbReference type="Proteomes" id="UP001412239">
    <property type="component" value="Unassembled WGS sequence"/>
</dbReference>
<feature type="compositionally biased region" description="Pro residues" evidence="1">
    <location>
        <begin position="579"/>
        <end position="589"/>
    </location>
</feature>
<dbReference type="SUPFAM" id="SSF53474">
    <property type="entry name" value="alpha/beta-Hydrolases"/>
    <property type="match status" value="1"/>
</dbReference>
<evidence type="ECO:0000313" key="3">
    <source>
        <dbReference type="Proteomes" id="UP001412239"/>
    </source>
</evidence>
<feature type="region of interest" description="Disordered" evidence="1">
    <location>
        <begin position="1"/>
        <end position="21"/>
    </location>
</feature>
<dbReference type="Gene3D" id="3.40.50.1820">
    <property type="entry name" value="alpha/beta hydrolase"/>
    <property type="match status" value="1"/>
</dbReference>
<feature type="region of interest" description="Disordered" evidence="1">
    <location>
        <begin position="210"/>
        <end position="258"/>
    </location>
</feature>
<organism evidence="2 3">
    <name type="scientific">Tuber aestivum</name>
    <name type="common">summer truffle</name>
    <dbReference type="NCBI Taxonomy" id="59557"/>
    <lineage>
        <taxon>Eukaryota</taxon>
        <taxon>Fungi</taxon>
        <taxon>Dikarya</taxon>
        <taxon>Ascomycota</taxon>
        <taxon>Pezizomycotina</taxon>
        <taxon>Pezizomycetes</taxon>
        <taxon>Pezizales</taxon>
        <taxon>Tuberaceae</taxon>
        <taxon>Tuber</taxon>
    </lineage>
</organism>
<feature type="region of interest" description="Disordered" evidence="1">
    <location>
        <begin position="33"/>
        <end position="68"/>
    </location>
</feature>
<protein>
    <submittedName>
        <fullName evidence="2">Uncharacterized protein</fullName>
    </submittedName>
</protein>
<name>A0A292PY56_9PEZI</name>